<keyword evidence="2" id="KW-1185">Reference proteome</keyword>
<proteinExistence type="predicted"/>
<evidence type="ECO:0000313" key="1">
    <source>
        <dbReference type="EMBL" id="KAL1129774.1"/>
    </source>
</evidence>
<dbReference type="EMBL" id="JBFDAA010000008">
    <property type="protein sequence ID" value="KAL1129774.1"/>
    <property type="molecule type" value="Genomic_DNA"/>
</dbReference>
<gene>
    <name evidence="1" type="ORF">AAG570_012718</name>
</gene>
<evidence type="ECO:0000313" key="2">
    <source>
        <dbReference type="Proteomes" id="UP001558652"/>
    </source>
</evidence>
<name>A0ABD0YF97_9HEMI</name>
<comment type="caution">
    <text evidence="1">The sequence shown here is derived from an EMBL/GenBank/DDBJ whole genome shotgun (WGS) entry which is preliminary data.</text>
</comment>
<sequence length="202" mass="22370">MERATTTTLEAVAPTPDYTTIAQLAVNIIMLMPIFDGNPDNLEERLTAAAQAGAHLEAIDQRLSPAVRADCDIETTTDLACVTRKLKEKYGGFRRPAELSVVKLLRMRPADGLSPGDFTHRAHQALHLVKQRIQAGTDTSAIEYEVRFLEKLVTEAVQMELPDKLQGHVNTLDKNVSFEVVLARIDEEEDNCQASNEERNSG</sequence>
<dbReference type="AlphaFoldDB" id="A0ABD0YF97"/>
<accession>A0ABD0YF97</accession>
<reference evidence="1 2" key="1">
    <citation type="submission" date="2024-07" db="EMBL/GenBank/DDBJ databases">
        <title>Chromosome-level genome assembly of the water stick insect Ranatra chinensis (Heteroptera: Nepidae).</title>
        <authorList>
            <person name="Liu X."/>
        </authorList>
    </citation>
    <scope>NUCLEOTIDE SEQUENCE [LARGE SCALE GENOMIC DNA]</scope>
    <source>
        <strain evidence="1">Cailab_2021Rc</strain>
        <tissue evidence="1">Muscle</tissue>
    </source>
</reference>
<dbReference type="Proteomes" id="UP001558652">
    <property type="component" value="Unassembled WGS sequence"/>
</dbReference>
<organism evidence="1 2">
    <name type="scientific">Ranatra chinensis</name>
    <dbReference type="NCBI Taxonomy" id="642074"/>
    <lineage>
        <taxon>Eukaryota</taxon>
        <taxon>Metazoa</taxon>
        <taxon>Ecdysozoa</taxon>
        <taxon>Arthropoda</taxon>
        <taxon>Hexapoda</taxon>
        <taxon>Insecta</taxon>
        <taxon>Pterygota</taxon>
        <taxon>Neoptera</taxon>
        <taxon>Paraneoptera</taxon>
        <taxon>Hemiptera</taxon>
        <taxon>Heteroptera</taxon>
        <taxon>Panheteroptera</taxon>
        <taxon>Nepomorpha</taxon>
        <taxon>Nepidae</taxon>
        <taxon>Ranatrinae</taxon>
        <taxon>Ranatra</taxon>
    </lineage>
</organism>
<protein>
    <submittedName>
        <fullName evidence="1">Uncharacterized protein</fullName>
    </submittedName>
</protein>